<dbReference type="Proteomes" id="UP000064844">
    <property type="component" value="Chromosome"/>
</dbReference>
<dbReference type="PROSITE" id="PS51257">
    <property type="entry name" value="PROKAR_LIPOPROTEIN"/>
    <property type="match status" value="1"/>
</dbReference>
<dbReference type="AlphaFoldDB" id="A0A0S2W2H2"/>
<accession>A0A0S2W2H2</accession>
<reference evidence="1 2" key="1">
    <citation type="journal article" date="2015" name="Nat. Commun.">
        <title>Production of butyrate from lysine and the Amadori product fructoselysine by a human gut commensal.</title>
        <authorList>
            <person name="Bui T.P."/>
            <person name="Ritari J."/>
            <person name="Boeren S."/>
            <person name="de Waard P."/>
            <person name="Plugge C.M."/>
            <person name="de Vos W.M."/>
        </authorList>
    </citation>
    <scope>NUCLEOTIDE SEQUENCE [LARGE SCALE GENOMIC DNA]</scope>
    <source>
        <strain evidence="1 2">AF211</strain>
    </source>
</reference>
<gene>
    <name evidence="1" type="ORF">IB211_01138c</name>
</gene>
<evidence type="ECO:0000313" key="1">
    <source>
        <dbReference type="EMBL" id="ALP93531.1"/>
    </source>
</evidence>
<evidence type="ECO:0000313" key="2">
    <source>
        <dbReference type="Proteomes" id="UP000064844"/>
    </source>
</evidence>
<dbReference type="EMBL" id="CP011307">
    <property type="protein sequence ID" value="ALP93531.1"/>
    <property type="molecule type" value="Genomic_DNA"/>
</dbReference>
<sequence length="49" mass="5584">MFPFQRRPGGKGYGFTPNGPHFLITSGTACASRSKIMYRTFSRPRRHPL</sequence>
<reference evidence="2" key="2">
    <citation type="submission" date="2015-04" db="EMBL/GenBank/DDBJ databases">
        <title>A butyrogenic pathway from the amino acid lysine in a human gut commensal.</title>
        <authorList>
            <person name="de Vos W.M."/>
            <person name="Bui N.T.P."/>
            <person name="Plugge C.M."/>
            <person name="Ritari J."/>
        </authorList>
    </citation>
    <scope>NUCLEOTIDE SEQUENCE [LARGE SCALE GENOMIC DNA]</scope>
    <source>
        <strain evidence="2">AF211</strain>
    </source>
</reference>
<keyword evidence="2" id="KW-1185">Reference proteome</keyword>
<protein>
    <submittedName>
        <fullName evidence="1">Uncharacterized protein</fullName>
    </submittedName>
</protein>
<name>A0A0S2W2H2_9FIRM</name>
<dbReference type="KEGG" id="ibu:IB211_01138c"/>
<organism evidence="1 2">
    <name type="scientific">Intestinimonas butyriciproducens</name>
    <dbReference type="NCBI Taxonomy" id="1297617"/>
    <lineage>
        <taxon>Bacteria</taxon>
        <taxon>Bacillati</taxon>
        <taxon>Bacillota</taxon>
        <taxon>Clostridia</taxon>
        <taxon>Eubacteriales</taxon>
        <taxon>Intestinimonas</taxon>
    </lineage>
</organism>
<proteinExistence type="predicted"/>